<dbReference type="Proteomes" id="UP000555448">
    <property type="component" value="Unassembled WGS sequence"/>
</dbReference>
<dbReference type="Gene3D" id="1.10.10.10">
    <property type="entry name" value="Winged helix-like DNA-binding domain superfamily/Winged helix DNA-binding domain"/>
    <property type="match status" value="1"/>
</dbReference>
<organism evidence="4 5">
    <name type="scientific">Novosphingobium chloroacetimidivorans</name>
    <dbReference type="NCBI Taxonomy" id="1428314"/>
    <lineage>
        <taxon>Bacteria</taxon>
        <taxon>Pseudomonadati</taxon>
        <taxon>Pseudomonadota</taxon>
        <taxon>Alphaproteobacteria</taxon>
        <taxon>Sphingomonadales</taxon>
        <taxon>Sphingomonadaceae</taxon>
        <taxon>Novosphingobium</taxon>
    </lineage>
</organism>
<comment type="similarity">
    <text evidence="1">Belongs to the DprA/Smf family.</text>
</comment>
<reference evidence="4 5" key="1">
    <citation type="submission" date="2020-08" db="EMBL/GenBank/DDBJ databases">
        <title>Functional genomics of gut bacteria from endangered species of beetles.</title>
        <authorList>
            <person name="Carlos-Shanley C."/>
        </authorList>
    </citation>
    <scope>NUCLEOTIDE SEQUENCE [LARGE SCALE GENOMIC DNA]</scope>
    <source>
        <strain evidence="4 5">S00245</strain>
    </source>
</reference>
<dbReference type="AlphaFoldDB" id="A0A7W7NU14"/>
<accession>A0A7W7NU14</accession>
<protein>
    <submittedName>
        <fullName evidence="4">DNA processing protein</fullName>
    </submittedName>
</protein>
<dbReference type="EMBL" id="JACHLR010000001">
    <property type="protein sequence ID" value="MBB4857078.1"/>
    <property type="molecule type" value="Genomic_DNA"/>
</dbReference>
<dbReference type="InterPro" id="IPR041614">
    <property type="entry name" value="DprA_WH"/>
</dbReference>
<evidence type="ECO:0000256" key="1">
    <source>
        <dbReference type="ARBA" id="ARBA00006525"/>
    </source>
</evidence>
<feature type="domain" description="DprA winged helix" evidence="3">
    <location>
        <begin position="310"/>
        <end position="361"/>
    </location>
</feature>
<evidence type="ECO:0000259" key="2">
    <source>
        <dbReference type="Pfam" id="PF02481"/>
    </source>
</evidence>
<dbReference type="InterPro" id="IPR057666">
    <property type="entry name" value="DrpA_SLOG"/>
</dbReference>
<dbReference type="Pfam" id="PF21102">
    <property type="entry name" value="DprA_N"/>
    <property type="match status" value="1"/>
</dbReference>
<dbReference type="PANTHER" id="PTHR43022:SF1">
    <property type="entry name" value="PROTEIN SMF"/>
    <property type="match status" value="1"/>
</dbReference>
<dbReference type="GO" id="GO:0009294">
    <property type="term" value="P:DNA-mediated transformation"/>
    <property type="evidence" value="ECO:0007669"/>
    <property type="project" value="InterPro"/>
</dbReference>
<gene>
    <name evidence="4" type="ORF">HNO88_000375</name>
</gene>
<sequence length="368" mass="38151">MSRGAALTQEEALARIRLLRSPNIGPISYWQLLARFGTAEKALEALPDMVGRSGKPYAPVPEARVAGEVAAVRKAGARYLFHDSPDYPALLAEAEGAPPILTMRGDPAHLHAPCIAVVGARNASGAAVKLARDFSHALAEAGFTIVSGLARGIDGAAHSGALAGGEGRTVGVIASGIDITYPPEHADLQERVANEGVLLAEQPPRTEPLARHFPTRNRIIAALAAGTLVVEAAPKSGSLITARLAGEFGREVMAIPGSPLDSRSHGCNQLIRDGAVLVQRPEDVVELVSGFDGAARSHLRDCAASSSWVEAAAEPANVAGLLTLAPIGVDELVRQTGESTAAVQLALLELELAGRLVRHAGARVSLAT</sequence>
<dbReference type="Gene3D" id="3.40.50.450">
    <property type="match status" value="1"/>
</dbReference>
<proteinExistence type="inferred from homology"/>
<name>A0A7W7NU14_9SPHN</name>
<dbReference type="NCBIfam" id="TIGR00732">
    <property type="entry name" value="dprA"/>
    <property type="match status" value="1"/>
</dbReference>
<dbReference type="SUPFAM" id="SSF102405">
    <property type="entry name" value="MCP/YpsA-like"/>
    <property type="match status" value="1"/>
</dbReference>
<dbReference type="RefSeq" id="WP_184242179.1">
    <property type="nucleotide sequence ID" value="NZ_JACHLR010000001.1"/>
</dbReference>
<dbReference type="Pfam" id="PF02481">
    <property type="entry name" value="DNA_processg_A"/>
    <property type="match status" value="1"/>
</dbReference>
<dbReference type="Pfam" id="PF17782">
    <property type="entry name" value="WHD_DprA"/>
    <property type="match status" value="1"/>
</dbReference>
<dbReference type="InterPro" id="IPR036388">
    <property type="entry name" value="WH-like_DNA-bd_sf"/>
</dbReference>
<dbReference type="PANTHER" id="PTHR43022">
    <property type="entry name" value="PROTEIN SMF"/>
    <property type="match status" value="1"/>
</dbReference>
<keyword evidence="5" id="KW-1185">Reference proteome</keyword>
<evidence type="ECO:0000259" key="3">
    <source>
        <dbReference type="Pfam" id="PF17782"/>
    </source>
</evidence>
<feature type="domain" description="Smf/DprA SLOG" evidence="2">
    <location>
        <begin position="79"/>
        <end position="288"/>
    </location>
</feature>
<dbReference type="InterPro" id="IPR003488">
    <property type="entry name" value="DprA"/>
</dbReference>
<evidence type="ECO:0000313" key="4">
    <source>
        <dbReference type="EMBL" id="MBB4857078.1"/>
    </source>
</evidence>
<evidence type="ECO:0000313" key="5">
    <source>
        <dbReference type="Proteomes" id="UP000555448"/>
    </source>
</evidence>
<comment type="caution">
    <text evidence="4">The sequence shown here is derived from an EMBL/GenBank/DDBJ whole genome shotgun (WGS) entry which is preliminary data.</text>
</comment>